<keyword evidence="1" id="KW-0812">Transmembrane</keyword>
<evidence type="ECO:0000256" key="1">
    <source>
        <dbReference type="SAM" id="Phobius"/>
    </source>
</evidence>
<dbReference type="Pfam" id="PF10003">
    <property type="entry name" value="DUF2244"/>
    <property type="match status" value="1"/>
</dbReference>
<proteinExistence type="predicted"/>
<keyword evidence="3" id="KW-1185">Reference proteome</keyword>
<organism evidence="2 3">
    <name type="scientific">Phenylobacterium kunshanense</name>
    <dbReference type="NCBI Taxonomy" id="1445034"/>
    <lineage>
        <taxon>Bacteria</taxon>
        <taxon>Pseudomonadati</taxon>
        <taxon>Pseudomonadota</taxon>
        <taxon>Alphaproteobacteria</taxon>
        <taxon>Caulobacterales</taxon>
        <taxon>Caulobacteraceae</taxon>
        <taxon>Phenylobacterium</taxon>
    </lineage>
</organism>
<comment type="caution">
    <text evidence="2">The sequence shown here is derived from an EMBL/GenBank/DDBJ whole genome shotgun (WGS) entry which is preliminary data.</text>
</comment>
<keyword evidence="1" id="KW-0472">Membrane</keyword>
<name>A0A328BKW6_9CAUL</name>
<accession>A0A328BKW6</accession>
<dbReference type="OrthoDB" id="9808190at2"/>
<keyword evidence="1" id="KW-1133">Transmembrane helix</keyword>
<sequence>MAIFMAGLLAVAPKSGARETFEVSASSATVDLAPGRRSVRPMPAAPLFMDAEIRPNRSLSRRGFMILIAVVTAANVAAALVFLSQGAFLVPIFMGIDVLAVVVAFMANYRSGQMVERVQVSPSHVKVTHEAGGAVRLVWESPTAFTRITREHDEEDRVMALGLALSGRGTPVAASLSPGERREFGRALEEAIWRARRHRD</sequence>
<evidence type="ECO:0000313" key="3">
    <source>
        <dbReference type="Proteomes" id="UP000249524"/>
    </source>
</evidence>
<dbReference type="EMBL" id="QFYS01000002">
    <property type="protein sequence ID" value="RAK67305.1"/>
    <property type="molecule type" value="Genomic_DNA"/>
</dbReference>
<gene>
    <name evidence="2" type="ORF">DJ019_05080</name>
</gene>
<protein>
    <recommendedName>
        <fullName evidence="4">DUF2244 domain-containing protein</fullName>
    </recommendedName>
</protein>
<evidence type="ECO:0000313" key="2">
    <source>
        <dbReference type="EMBL" id="RAK67305.1"/>
    </source>
</evidence>
<reference evidence="2 3" key="1">
    <citation type="submission" date="2018-05" db="EMBL/GenBank/DDBJ databases">
        <authorList>
            <person name="Lanie J.A."/>
            <person name="Ng W.-L."/>
            <person name="Kazmierczak K.M."/>
            <person name="Andrzejewski T.M."/>
            <person name="Davidsen T.M."/>
            <person name="Wayne K.J."/>
            <person name="Tettelin H."/>
            <person name="Glass J.I."/>
            <person name="Rusch D."/>
            <person name="Podicherti R."/>
            <person name="Tsui H.-C.T."/>
            <person name="Winkler M.E."/>
        </authorList>
    </citation>
    <scope>NUCLEOTIDE SEQUENCE [LARGE SCALE GENOMIC DNA]</scope>
    <source>
        <strain evidence="2 3">BUT-10</strain>
    </source>
</reference>
<evidence type="ECO:0008006" key="4">
    <source>
        <dbReference type="Google" id="ProtNLM"/>
    </source>
</evidence>
<feature type="transmembrane region" description="Helical" evidence="1">
    <location>
        <begin position="88"/>
        <end position="107"/>
    </location>
</feature>
<dbReference type="AlphaFoldDB" id="A0A328BKW6"/>
<feature type="transmembrane region" description="Helical" evidence="1">
    <location>
        <begin position="64"/>
        <end position="82"/>
    </location>
</feature>
<dbReference type="Proteomes" id="UP000249524">
    <property type="component" value="Unassembled WGS sequence"/>
</dbReference>
<dbReference type="InterPro" id="IPR019253">
    <property type="entry name" value="DUF2244_TM"/>
</dbReference>